<sequence length="118" mass="13164">MTRADIVLLLIAVLALPFIYLYYWQPTTAGTTVRIMRGETLVRELALDNDQEISIKGPLGTSRLQIKNGKIRFISSPCTGKVCIHTGWLSHSGDFTACLPNRISIEIMGQGEYDSMNF</sequence>
<dbReference type="Pfam" id="PF07009">
    <property type="entry name" value="NusG_II"/>
    <property type="match status" value="1"/>
</dbReference>
<name>A0A3B1B1H2_9ZZZZ</name>
<accession>A0A3B1B1H2</accession>
<evidence type="ECO:0000256" key="1">
    <source>
        <dbReference type="SAM" id="Phobius"/>
    </source>
</evidence>
<keyword evidence="1" id="KW-0812">Transmembrane</keyword>
<dbReference type="SUPFAM" id="SSF82004">
    <property type="entry name" value="N-utilization substance G protein NusG, insert domain"/>
    <property type="match status" value="1"/>
</dbReference>
<keyword evidence="1" id="KW-1133">Transmembrane helix</keyword>
<gene>
    <name evidence="2" type="ORF">MNBD_GAMMA24-1981</name>
</gene>
<protein>
    <submittedName>
        <fullName evidence="2">Uncharacterized protein</fullName>
    </submittedName>
</protein>
<proteinExistence type="predicted"/>
<evidence type="ECO:0000313" key="2">
    <source>
        <dbReference type="EMBL" id="VAX12146.1"/>
    </source>
</evidence>
<organism evidence="2">
    <name type="scientific">hydrothermal vent metagenome</name>
    <dbReference type="NCBI Taxonomy" id="652676"/>
    <lineage>
        <taxon>unclassified sequences</taxon>
        <taxon>metagenomes</taxon>
        <taxon>ecological metagenomes</taxon>
    </lineage>
</organism>
<dbReference type="EMBL" id="UOFZ01000016">
    <property type="protein sequence ID" value="VAX12146.1"/>
    <property type="molecule type" value="Genomic_DNA"/>
</dbReference>
<dbReference type="AlphaFoldDB" id="A0A3B1B1H2"/>
<dbReference type="Gene3D" id="2.60.320.10">
    <property type="entry name" value="N-utilization substance G protein NusG, insert domain"/>
    <property type="match status" value="1"/>
</dbReference>
<dbReference type="InterPro" id="IPR038690">
    <property type="entry name" value="NusG_2_sf"/>
</dbReference>
<dbReference type="CDD" id="cd09910">
    <property type="entry name" value="NGN-insert_like"/>
    <property type="match status" value="1"/>
</dbReference>
<keyword evidence="1" id="KW-0472">Membrane</keyword>
<feature type="transmembrane region" description="Helical" evidence="1">
    <location>
        <begin position="6"/>
        <end position="24"/>
    </location>
</feature>
<reference evidence="2" key="1">
    <citation type="submission" date="2018-06" db="EMBL/GenBank/DDBJ databases">
        <authorList>
            <person name="Zhirakovskaya E."/>
        </authorList>
    </citation>
    <scope>NUCLEOTIDE SEQUENCE</scope>
</reference>